<protein>
    <submittedName>
        <fullName evidence="2">Uncharacterized protein</fullName>
    </submittedName>
</protein>
<dbReference type="EMBL" id="JACIED010000003">
    <property type="protein sequence ID" value="MBB4008882.1"/>
    <property type="molecule type" value="Genomic_DNA"/>
</dbReference>
<feature type="region of interest" description="Disordered" evidence="1">
    <location>
        <begin position="123"/>
        <end position="164"/>
    </location>
</feature>
<evidence type="ECO:0000256" key="1">
    <source>
        <dbReference type="SAM" id="MobiDB-lite"/>
    </source>
</evidence>
<evidence type="ECO:0000313" key="3">
    <source>
        <dbReference type="Proteomes" id="UP000544107"/>
    </source>
</evidence>
<dbReference type="AlphaFoldDB" id="A0A7W6MV10"/>
<name>A0A7W6MV10_9HYPH</name>
<evidence type="ECO:0000313" key="2">
    <source>
        <dbReference type="EMBL" id="MBB4008882.1"/>
    </source>
</evidence>
<reference evidence="2 3" key="1">
    <citation type="submission" date="2020-08" db="EMBL/GenBank/DDBJ databases">
        <title>Genomic Encyclopedia of Type Strains, Phase IV (KMG-IV): sequencing the most valuable type-strain genomes for metagenomic binning, comparative biology and taxonomic classification.</title>
        <authorList>
            <person name="Goeker M."/>
        </authorList>
    </citation>
    <scope>NUCLEOTIDE SEQUENCE [LARGE SCALE GENOMIC DNA]</scope>
    <source>
        <strain evidence="2 3">DSM 100021</strain>
    </source>
</reference>
<proteinExistence type="predicted"/>
<feature type="compositionally biased region" description="Low complexity" evidence="1">
    <location>
        <begin position="146"/>
        <end position="156"/>
    </location>
</feature>
<accession>A0A7W6MV10</accession>
<sequence>MPRLTPSAPIFHRKIETFCEVRLAPALAKADYQNLRSYMLGLIVRQATPPLHGGRPNWKEIGATCLLSEDGLAIARREGRHAFEAIMRWVTMAQKQKTKAAPAAAPAEKPAAKTTASAAKPMIRPVGMRTVSANSNRRPVERMPVAATAANRASVAPKKIGARG</sequence>
<dbReference type="RefSeq" id="WP_139310626.1">
    <property type="nucleotide sequence ID" value="NZ_JACIED010000003.1"/>
</dbReference>
<dbReference type="Proteomes" id="UP000544107">
    <property type="component" value="Unassembled WGS sequence"/>
</dbReference>
<dbReference type="OrthoDB" id="7437883at2"/>
<gene>
    <name evidence="2" type="ORF">GGQ71_003162</name>
</gene>
<comment type="caution">
    <text evidence="2">The sequence shown here is derived from an EMBL/GenBank/DDBJ whole genome shotgun (WGS) entry which is preliminary data.</text>
</comment>
<organism evidence="2 3">
    <name type="scientific">Allorhizobium taibaishanense</name>
    <dbReference type="NCBI Taxonomy" id="887144"/>
    <lineage>
        <taxon>Bacteria</taxon>
        <taxon>Pseudomonadati</taxon>
        <taxon>Pseudomonadota</taxon>
        <taxon>Alphaproteobacteria</taxon>
        <taxon>Hyphomicrobiales</taxon>
        <taxon>Rhizobiaceae</taxon>
        <taxon>Rhizobium/Agrobacterium group</taxon>
        <taxon>Allorhizobium</taxon>
    </lineage>
</organism>